<dbReference type="GO" id="GO:0016787">
    <property type="term" value="F:hydrolase activity"/>
    <property type="evidence" value="ECO:0007669"/>
    <property type="project" value="UniProtKB-KW"/>
</dbReference>
<keyword evidence="2" id="KW-1185">Reference proteome</keyword>
<evidence type="ECO:0000313" key="2">
    <source>
        <dbReference type="Proteomes" id="UP000226092"/>
    </source>
</evidence>
<dbReference type="GeneID" id="55604464"/>
<reference evidence="1 2" key="1">
    <citation type="submission" date="2017-07" db="EMBL/GenBank/DDBJ databases">
        <title>In vitro design and evaluation of phage cocktails against multidrug-resistant Aeromonas salmonicida.</title>
        <authorList>
            <person name="Chen L."/>
            <person name="Yuan S."/>
            <person name="Ma Y."/>
        </authorList>
    </citation>
    <scope>NUCLEOTIDE SEQUENCE [LARGE SCALE GENOMIC DNA]</scope>
</reference>
<organism evidence="1 2">
    <name type="scientific">Aeromonas phage AS-zj</name>
    <dbReference type="NCBI Taxonomy" id="2024208"/>
    <lineage>
        <taxon>Viruses</taxon>
        <taxon>Duplodnaviria</taxon>
        <taxon>Heunggongvirae</taxon>
        <taxon>Uroviricota</taxon>
        <taxon>Caudoviricetes</taxon>
        <taxon>Pantevenvirales</taxon>
        <taxon>Straboviridae</taxon>
        <taxon>Emmerichvirinae</taxon>
        <taxon>Ceceduovirus</taxon>
        <taxon>Ceceduovirus aszj</taxon>
    </lineage>
</organism>
<dbReference type="EMBL" id="MF448340">
    <property type="protein sequence ID" value="ASU00455.1"/>
    <property type="molecule type" value="Genomic_DNA"/>
</dbReference>
<sequence>MSKHDVKMTAIAYGLVSDAFATVFDRGGRPYFEHCMEVCRKLGPKADDKLKQVAILHDYLEDVQNATADDLLEMGFNPEVVKSVVLLTKKHGNDYKDPVVYESYLQGIESNRMACLVKMCDFRHNSDLRRLKGVTEKDMKRSFKYQEGFYRLSAVANQNGWSSEQKGM</sequence>
<evidence type="ECO:0000313" key="1">
    <source>
        <dbReference type="EMBL" id="ASU00455.1"/>
    </source>
</evidence>
<protein>
    <submittedName>
        <fullName evidence="1">Putative metal dependent phosphohydrolase</fullName>
    </submittedName>
</protein>
<dbReference type="Gene3D" id="1.10.3210.10">
    <property type="entry name" value="Hypothetical protein af1432"/>
    <property type="match status" value="1"/>
</dbReference>
<dbReference type="Proteomes" id="UP000226092">
    <property type="component" value="Segment"/>
</dbReference>
<dbReference type="RefSeq" id="YP_009834397.1">
    <property type="nucleotide sequence ID" value="NC_048673.1"/>
</dbReference>
<name>A0A223LEJ9_9CAUD</name>
<keyword evidence="1" id="KW-0378">Hydrolase</keyword>
<accession>A0A223LEJ9</accession>
<dbReference type="SUPFAM" id="SSF109604">
    <property type="entry name" value="HD-domain/PDEase-like"/>
    <property type="match status" value="1"/>
</dbReference>
<dbReference type="KEGG" id="vg:55604464"/>
<proteinExistence type="predicted"/>